<evidence type="ECO:0000256" key="3">
    <source>
        <dbReference type="ARBA" id="ARBA00022622"/>
    </source>
</evidence>
<keyword evidence="6" id="KW-1015">Disulfide bond</keyword>
<feature type="signal peptide" evidence="10">
    <location>
        <begin position="1"/>
        <end position="20"/>
    </location>
</feature>
<evidence type="ECO:0000256" key="4">
    <source>
        <dbReference type="ARBA" id="ARBA00022729"/>
    </source>
</evidence>
<dbReference type="GO" id="GO:0035036">
    <property type="term" value="P:sperm-egg recognition"/>
    <property type="evidence" value="ECO:0007669"/>
    <property type="project" value="TreeGrafter"/>
</dbReference>
<evidence type="ECO:0000256" key="9">
    <source>
        <dbReference type="ARBA" id="ARBA00029446"/>
    </source>
</evidence>
<evidence type="ECO:0000313" key="13">
    <source>
        <dbReference type="Proteomes" id="UP000606274"/>
    </source>
</evidence>
<evidence type="ECO:0000259" key="11">
    <source>
        <dbReference type="Pfam" id="PF00021"/>
    </source>
</evidence>
<comment type="subcellular location">
    <subcellularLocation>
        <location evidence="1">Cell membrane</location>
        <topology evidence="1">Lipid-anchor</topology>
        <topology evidence="1">GPI-anchor</topology>
    </subcellularLocation>
</comment>
<dbReference type="InterPro" id="IPR045860">
    <property type="entry name" value="Snake_toxin-like_sf"/>
</dbReference>
<accession>A0A8T0BA41</accession>
<reference evidence="12" key="1">
    <citation type="submission" date="2020-08" db="EMBL/GenBank/DDBJ databases">
        <title>Chromosome-level assembly of Southern catfish (Silurus meridionalis) provides insights into visual adaptation to the nocturnal and benthic lifestyles.</title>
        <authorList>
            <person name="Zhang Y."/>
            <person name="Wang D."/>
            <person name="Peng Z."/>
        </authorList>
    </citation>
    <scope>NUCLEOTIDE SEQUENCE</scope>
    <source>
        <strain evidence="12">SWU-2019-XX</strain>
        <tissue evidence="12">Muscle</tissue>
    </source>
</reference>
<protein>
    <recommendedName>
        <fullName evidence="11">UPAR/Ly6 domain-containing protein</fullName>
    </recommendedName>
</protein>
<sequence>MKCVLFGIAAVIGFFALAESLTCNTCSFGVIGFCLNPSTTNCSTNTSSCTTGRASFAGAGSFLGFNSQGCTETALCNGSASGTILGATYTVTQTCCTTNNCNPVQVASGASYVQLSLSAALSAALLACVWGQSVY</sequence>
<organism evidence="12 13">
    <name type="scientific">Silurus meridionalis</name>
    <name type="common">Southern catfish</name>
    <name type="synonym">Silurus soldatovi meridionalis</name>
    <dbReference type="NCBI Taxonomy" id="175797"/>
    <lineage>
        <taxon>Eukaryota</taxon>
        <taxon>Metazoa</taxon>
        <taxon>Chordata</taxon>
        <taxon>Craniata</taxon>
        <taxon>Vertebrata</taxon>
        <taxon>Euteleostomi</taxon>
        <taxon>Actinopterygii</taxon>
        <taxon>Neopterygii</taxon>
        <taxon>Teleostei</taxon>
        <taxon>Ostariophysi</taxon>
        <taxon>Siluriformes</taxon>
        <taxon>Siluridae</taxon>
        <taxon>Silurus</taxon>
    </lineage>
</organism>
<evidence type="ECO:0000256" key="5">
    <source>
        <dbReference type="ARBA" id="ARBA00023136"/>
    </source>
</evidence>
<proteinExistence type="inferred from homology"/>
<evidence type="ECO:0000256" key="2">
    <source>
        <dbReference type="ARBA" id="ARBA00022475"/>
    </source>
</evidence>
<dbReference type="GO" id="GO:0098552">
    <property type="term" value="C:side of membrane"/>
    <property type="evidence" value="ECO:0007669"/>
    <property type="project" value="UniProtKB-KW"/>
</dbReference>
<dbReference type="InterPro" id="IPR016054">
    <property type="entry name" value="LY6_UPA_recep-like"/>
</dbReference>
<dbReference type="PANTHER" id="PTHR47613:SF1">
    <property type="entry name" value="SPERM ACROSOME MEMBRANE-ASSOCIATED PROTEIN 4"/>
    <property type="match status" value="1"/>
</dbReference>
<keyword evidence="2" id="KW-1003">Cell membrane</keyword>
<evidence type="ECO:0000256" key="1">
    <source>
        <dbReference type="ARBA" id="ARBA00004609"/>
    </source>
</evidence>
<feature type="chain" id="PRO_5035875153" description="UPAR/Ly6 domain-containing protein" evidence="10">
    <location>
        <begin position="21"/>
        <end position="135"/>
    </location>
</feature>
<dbReference type="Pfam" id="PF00021">
    <property type="entry name" value="UPAR_LY6"/>
    <property type="match status" value="1"/>
</dbReference>
<dbReference type="GO" id="GO:0005886">
    <property type="term" value="C:plasma membrane"/>
    <property type="evidence" value="ECO:0007669"/>
    <property type="project" value="UniProtKB-SubCell"/>
</dbReference>
<keyword evidence="3" id="KW-0336">GPI-anchor</keyword>
<dbReference type="OrthoDB" id="8953894at2759"/>
<evidence type="ECO:0000256" key="10">
    <source>
        <dbReference type="SAM" id="SignalP"/>
    </source>
</evidence>
<comment type="caution">
    <text evidence="12">The sequence shown here is derived from an EMBL/GenBank/DDBJ whole genome shotgun (WGS) entry which is preliminary data.</text>
</comment>
<evidence type="ECO:0000256" key="6">
    <source>
        <dbReference type="ARBA" id="ARBA00023157"/>
    </source>
</evidence>
<gene>
    <name evidence="12" type="ORF">HF521_001774</name>
</gene>
<keyword evidence="5" id="KW-0472">Membrane</keyword>
<dbReference type="SUPFAM" id="SSF57302">
    <property type="entry name" value="Snake toxin-like"/>
    <property type="match status" value="1"/>
</dbReference>
<dbReference type="Proteomes" id="UP000606274">
    <property type="component" value="Unassembled WGS sequence"/>
</dbReference>
<dbReference type="Gene3D" id="2.10.60.10">
    <property type="entry name" value="CD59"/>
    <property type="match status" value="1"/>
</dbReference>
<keyword evidence="13" id="KW-1185">Reference proteome</keyword>
<dbReference type="PANTHER" id="PTHR47613">
    <property type="entry name" value="SPERM ACROSOME MEMBRANE-ASSOCIATED PROTEIN 4"/>
    <property type="match status" value="1"/>
</dbReference>
<feature type="domain" description="UPAR/Ly6" evidence="11">
    <location>
        <begin position="20"/>
        <end position="102"/>
    </location>
</feature>
<keyword evidence="8" id="KW-0449">Lipoprotein</keyword>
<dbReference type="AlphaFoldDB" id="A0A8T0BA41"/>
<name>A0A8T0BA41_SILME</name>
<dbReference type="InterPro" id="IPR046354">
    <property type="entry name" value="SPACA4/Bouncer"/>
</dbReference>
<keyword evidence="4 10" id="KW-0732">Signal</keyword>
<comment type="similarity">
    <text evidence="9">Belongs to the SPACA4/bouncer family.</text>
</comment>
<evidence type="ECO:0000313" key="12">
    <source>
        <dbReference type="EMBL" id="KAF7702491.1"/>
    </source>
</evidence>
<evidence type="ECO:0000256" key="7">
    <source>
        <dbReference type="ARBA" id="ARBA00023180"/>
    </source>
</evidence>
<evidence type="ECO:0000256" key="8">
    <source>
        <dbReference type="ARBA" id="ARBA00023288"/>
    </source>
</evidence>
<keyword evidence="7" id="KW-0325">Glycoprotein</keyword>
<dbReference type="EMBL" id="JABFDY010000010">
    <property type="protein sequence ID" value="KAF7702491.1"/>
    <property type="molecule type" value="Genomic_DNA"/>
</dbReference>